<feature type="compositionally biased region" description="Basic and acidic residues" evidence="1">
    <location>
        <begin position="193"/>
        <end position="203"/>
    </location>
</feature>
<feature type="domain" description="Transposase InsH N-terminal" evidence="2">
    <location>
        <begin position="17"/>
        <end position="114"/>
    </location>
</feature>
<dbReference type="Proteomes" id="UP000254777">
    <property type="component" value="Unassembled WGS sequence"/>
</dbReference>
<dbReference type="InterPro" id="IPR025668">
    <property type="entry name" value="Tnp_DDE_dom"/>
</dbReference>
<evidence type="ECO:0000259" key="2">
    <source>
        <dbReference type="Pfam" id="PF05598"/>
    </source>
</evidence>
<name>A0A379DF73_9FIRM</name>
<proteinExistence type="predicted"/>
<evidence type="ECO:0000259" key="3">
    <source>
        <dbReference type="Pfam" id="PF13751"/>
    </source>
</evidence>
<gene>
    <name evidence="4" type="ORF">NCTC11088_02015</name>
</gene>
<dbReference type="NCBIfam" id="NF033551">
    <property type="entry name" value="transpos_IS1182"/>
    <property type="match status" value="1"/>
</dbReference>
<dbReference type="Pfam" id="PF05598">
    <property type="entry name" value="DUF772"/>
    <property type="match status" value="1"/>
</dbReference>
<dbReference type="AlphaFoldDB" id="A0A379DF73"/>
<dbReference type="InterPro" id="IPR008490">
    <property type="entry name" value="Transposase_InsH_N"/>
</dbReference>
<feature type="domain" description="Transposase DDE" evidence="3">
    <location>
        <begin position="325"/>
        <end position="443"/>
    </location>
</feature>
<dbReference type="InterPro" id="IPR047629">
    <property type="entry name" value="IS1182_transpos"/>
</dbReference>
<evidence type="ECO:0000313" key="4">
    <source>
        <dbReference type="EMBL" id="SUB76202.1"/>
    </source>
</evidence>
<reference evidence="4 5" key="1">
    <citation type="submission" date="2018-06" db="EMBL/GenBank/DDBJ databases">
        <authorList>
            <consortium name="Pathogen Informatics"/>
            <person name="Doyle S."/>
        </authorList>
    </citation>
    <scope>NUCLEOTIDE SEQUENCE [LARGE SCALE GENOMIC DNA]</scope>
    <source>
        <strain evidence="4 5">NCTC11088</strain>
    </source>
</reference>
<dbReference type="PANTHER" id="PTHR33408">
    <property type="entry name" value="TRANSPOSASE"/>
    <property type="match status" value="1"/>
</dbReference>
<evidence type="ECO:0000256" key="1">
    <source>
        <dbReference type="SAM" id="MobiDB-lite"/>
    </source>
</evidence>
<accession>A0A379DF73</accession>
<organism evidence="4 5">
    <name type="scientific">Peptoniphilus indolicus</name>
    <dbReference type="NCBI Taxonomy" id="33030"/>
    <lineage>
        <taxon>Bacteria</taxon>
        <taxon>Bacillati</taxon>
        <taxon>Bacillota</taxon>
        <taxon>Tissierellia</taxon>
        <taxon>Tissierellales</taxon>
        <taxon>Peptoniphilaceae</taxon>
        <taxon>Peptoniphilus</taxon>
    </lineage>
</organism>
<feature type="region of interest" description="Disordered" evidence="1">
    <location>
        <begin position="178"/>
        <end position="206"/>
    </location>
</feature>
<dbReference type="PANTHER" id="PTHR33408:SF2">
    <property type="entry name" value="TRANSPOSASE DDE DOMAIN-CONTAINING PROTEIN"/>
    <property type="match status" value="1"/>
</dbReference>
<protein>
    <submittedName>
        <fullName evidence="4">Transposase domain (DUF772)</fullName>
    </submittedName>
</protein>
<dbReference type="EMBL" id="UGTH01000001">
    <property type="protein sequence ID" value="SUB76202.1"/>
    <property type="molecule type" value="Genomic_DNA"/>
</dbReference>
<dbReference type="Pfam" id="PF13751">
    <property type="entry name" value="DDE_Tnp_1_6"/>
    <property type="match status" value="1"/>
</dbReference>
<evidence type="ECO:0000313" key="5">
    <source>
        <dbReference type="Proteomes" id="UP000254777"/>
    </source>
</evidence>
<sequence length="513" mass="61057">MLHKQEENKTTQVQIVSVEELVPKNHLLRKIDKYIDFNFIYDIVKDKYCLDNGRPSIDPVVLMKIVFIQYLFNVKSMRQTIKEIEVNIAYRWFLGFGFNDTIPHFTTFSQNYRRRFKYTDIFNEIFNNILMQASKKKLIDSSILFVDSTHVKTHANRHKNKKIEIEQSIKSYQKELNKEIDKDRKEHNKKSLNLKEEKKETKKIIKSTTDPESGLFHKGEHKEVFAYCVQTACDKNGWLLGYEAFPGNLHDSKTFMPFYQNEIKKLNPTKIVMDAGYKTAAIARMLIKDGILPVLPYTAPRKKPNVESPLYKRDFVYDEYYNCYICPKEEILKYSTTDRNGYKLYKSDPKKCEHCQYLPICTHSKNHQKVVSRHIWQDYLDISEEYRYTKVGKEEYKRRKETIERQFGSAKEFHGFRYTNMKGIQKMRMKAALTFACLHMKKLAKILWKIDLNGGLLLEKLSRFYTNLKKYFKKLIITKQTQEKPGFVFMLRNSCLFQFILCLKLIFTKSNFN</sequence>